<dbReference type="GO" id="GO:0005840">
    <property type="term" value="C:ribosome"/>
    <property type="evidence" value="ECO:0007669"/>
    <property type="project" value="UniProtKB-KW"/>
</dbReference>
<keyword evidence="7" id="KW-0687">Ribonucleoprotein</keyword>
<evidence type="ECO:0000256" key="2">
    <source>
        <dbReference type="ARBA" id="ARBA00022679"/>
    </source>
</evidence>
<evidence type="ECO:0000313" key="7">
    <source>
        <dbReference type="EMBL" id="OLP83965.1"/>
    </source>
</evidence>
<evidence type="ECO:0000313" key="8">
    <source>
        <dbReference type="Proteomes" id="UP000186817"/>
    </source>
</evidence>
<evidence type="ECO:0000256" key="1">
    <source>
        <dbReference type="ARBA" id="ARBA00022603"/>
    </source>
</evidence>
<comment type="similarity">
    <text evidence="3">Belongs to the methyltransferase superfamily. ETFBKMT family.</text>
</comment>
<feature type="compositionally biased region" description="Low complexity" evidence="6">
    <location>
        <begin position="693"/>
        <end position="706"/>
    </location>
</feature>
<evidence type="ECO:0000256" key="5">
    <source>
        <dbReference type="ARBA" id="ARBA00042266"/>
    </source>
</evidence>
<dbReference type="OrthoDB" id="46564at2759"/>
<dbReference type="GO" id="GO:0032259">
    <property type="term" value="P:methylation"/>
    <property type="evidence" value="ECO:0007669"/>
    <property type="project" value="UniProtKB-KW"/>
</dbReference>
<keyword evidence="8" id="KW-1185">Reference proteome</keyword>
<dbReference type="AlphaFoldDB" id="A0A1Q9CM25"/>
<name>A0A1Q9CM25_SYMMI</name>
<sequence>MAVAAHNCVFDFSVLYQCFIAFRIPIPKMKAIDTMLACRLVSCASDLKLASQAKGHLDLAVDEGQYSSSAVAALEALIEDVSCHHNVVVSVVMTSILVQSQGQCPTMLMSGNLVWTVDPDSKSIDIAREVEKQIREMDPFMNPHSFLALQDYAETDPDSIRTLIDNCIVGEKCYSRTVQEQVVDLTRDCGLPYSIAIDLFERSDAALGLLRALILNRARNYIVEKDDKHLEAQQRGCIRWPSAMMLYCHTLHRFDDFDLEFCRELRRQGLVYDVVAAAGAERKEDAGDELDPLADDCAGFLEELFPEKRIVVFHIHLPHQFANDGCLAWSASLARSVPPAADRIDEPSVQSCRDREGSDDVVKVGRISIFLPVEGMEDRELPSGEGVVIRLRALGPFGSGQHPTTALVLQAMQDLDWAKIPAVCDYGCGSGVLGLVALGLGARQCLGVDNVPDALTAAYENLKANVPRLKRADGDEPRMQLHLPPEEMLDKDLDFYTRHGDWRHSMTLQGWTPMEVTEGSFDLVVANIVIGPLCQSAPMVKRLLRAGGQVLLAGMREFQVKQVDEAYGQDFELKVMSTMDGWSLVHGLLRRPCRDEECSSMQRTEQKIRAQMSMLASGIDLCCFRRPSGPPPPGARAPLPEKAVPPNVAGHAGLDTPSTVAGEERQQHEEAAPDSSPSSKGPKGGKGPGKGPAKGQAKGGKAPEPAMTYKQKQEAELAAKEESLTAPSGFAGKEVLSDWELKVLAGATDQEEGPYSGRKFMPTRGYFACVRCGSVIYLAQAKFVH</sequence>
<feature type="compositionally biased region" description="Basic and acidic residues" evidence="6">
    <location>
        <begin position="662"/>
        <end position="671"/>
    </location>
</feature>
<feature type="region of interest" description="Disordered" evidence="6">
    <location>
        <begin position="623"/>
        <end position="723"/>
    </location>
</feature>
<dbReference type="PANTHER" id="PTHR43648:SF1">
    <property type="entry name" value="ELECTRON TRANSFER FLAVOPROTEIN BETA SUBUNIT LYSINE METHYLTRANSFERASE"/>
    <property type="match status" value="1"/>
</dbReference>
<dbReference type="Pfam" id="PF06325">
    <property type="entry name" value="PrmA"/>
    <property type="match status" value="1"/>
</dbReference>
<reference evidence="7 8" key="1">
    <citation type="submission" date="2016-02" db="EMBL/GenBank/DDBJ databases">
        <title>Genome analysis of coral dinoflagellate symbionts highlights evolutionary adaptations to a symbiotic lifestyle.</title>
        <authorList>
            <person name="Aranda M."/>
            <person name="Li Y."/>
            <person name="Liew Y.J."/>
            <person name="Baumgarten S."/>
            <person name="Simakov O."/>
            <person name="Wilson M."/>
            <person name="Piel J."/>
            <person name="Ashoor H."/>
            <person name="Bougouffa S."/>
            <person name="Bajic V.B."/>
            <person name="Ryu T."/>
            <person name="Ravasi T."/>
            <person name="Bayer T."/>
            <person name="Micklem G."/>
            <person name="Kim H."/>
            <person name="Bhak J."/>
            <person name="Lajeunesse T.C."/>
            <person name="Voolstra C.R."/>
        </authorList>
    </citation>
    <scope>NUCLEOTIDE SEQUENCE [LARGE SCALE GENOMIC DNA]</scope>
    <source>
        <strain evidence="7 8">CCMP2467</strain>
    </source>
</reference>
<keyword evidence="7" id="KW-0689">Ribosomal protein</keyword>
<dbReference type="SUPFAM" id="SSF53335">
    <property type="entry name" value="S-adenosyl-L-methionine-dependent methyltransferases"/>
    <property type="match status" value="1"/>
</dbReference>
<evidence type="ECO:0000256" key="4">
    <source>
        <dbReference type="ARBA" id="ARBA00041867"/>
    </source>
</evidence>
<organism evidence="7 8">
    <name type="scientific">Symbiodinium microadriaticum</name>
    <name type="common">Dinoflagellate</name>
    <name type="synonym">Zooxanthella microadriatica</name>
    <dbReference type="NCBI Taxonomy" id="2951"/>
    <lineage>
        <taxon>Eukaryota</taxon>
        <taxon>Sar</taxon>
        <taxon>Alveolata</taxon>
        <taxon>Dinophyceae</taxon>
        <taxon>Suessiales</taxon>
        <taxon>Symbiodiniaceae</taxon>
        <taxon>Symbiodinium</taxon>
    </lineage>
</organism>
<comment type="caution">
    <text evidence="7">The sequence shown here is derived from an EMBL/GenBank/DDBJ whole genome shotgun (WGS) entry which is preliminary data.</text>
</comment>
<dbReference type="InterPro" id="IPR029063">
    <property type="entry name" value="SAM-dependent_MTases_sf"/>
</dbReference>
<keyword evidence="1 7" id="KW-0489">Methyltransferase</keyword>
<dbReference type="Gene3D" id="3.40.50.150">
    <property type="entry name" value="Vaccinia Virus protein VP39"/>
    <property type="match status" value="1"/>
</dbReference>
<gene>
    <name evidence="7" type="primary">prmA</name>
    <name evidence="7" type="ORF">AK812_SmicGene35214</name>
</gene>
<evidence type="ECO:0000256" key="3">
    <source>
        <dbReference type="ARBA" id="ARBA00037932"/>
    </source>
</evidence>
<dbReference type="Proteomes" id="UP000186817">
    <property type="component" value="Unassembled WGS sequence"/>
</dbReference>
<dbReference type="CDD" id="cd02440">
    <property type="entry name" value="AdoMet_MTases"/>
    <property type="match status" value="1"/>
</dbReference>
<feature type="compositionally biased region" description="Gly residues" evidence="6">
    <location>
        <begin position="682"/>
        <end position="692"/>
    </location>
</feature>
<dbReference type="PANTHER" id="PTHR43648">
    <property type="entry name" value="ELECTRON TRANSFER FLAVOPROTEIN BETA SUBUNIT LYSINE METHYLTRANSFERASE"/>
    <property type="match status" value="1"/>
</dbReference>
<dbReference type="InterPro" id="IPR050078">
    <property type="entry name" value="Ribosomal_L11_MeTrfase_PrmA"/>
</dbReference>
<protein>
    <recommendedName>
        <fullName evidence="5">ETFB lysine methyltransferase</fullName>
    </recommendedName>
    <alternativeName>
        <fullName evidence="4">Protein N-lysine methyltransferase METTL20</fullName>
    </alternativeName>
</protein>
<dbReference type="GO" id="GO:0008276">
    <property type="term" value="F:protein methyltransferase activity"/>
    <property type="evidence" value="ECO:0007669"/>
    <property type="project" value="TreeGrafter"/>
</dbReference>
<accession>A0A1Q9CM25</accession>
<keyword evidence="2 7" id="KW-0808">Transferase</keyword>
<dbReference type="EMBL" id="LSRX01001078">
    <property type="protein sequence ID" value="OLP83965.1"/>
    <property type="molecule type" value="Genomic_DNA"/>
</dbReference>
<feature type="compositionally biased region" description="Basic and acidic residues" evidence="6">
    <location>
        <begin position="711"/>
        <end position="723"/>
    </location>
</feature>
<evidence type="ECO:0000256" key="6">
    <source>
        <dbReference type="SAM" id="MobiDB-lite"/>
    </source>
</evidence>
<proteinExistence type="inferred from homology"/>